<dbReference type="GeneID" id="108681231"/>
<evidence type="ECO:0000256" key="1">
    <source>
        <dbReference type="SAM" id="Phobius"/>
    </source>
</evidence>
<dbReference type="OMA" id="AMSYITH"/>
<feature type="transmembrane region" description="Helical" evidence="1">
    <location>
        <begin position="252"/>
        <end position="273"/>
    </location>
</feature>
<dbReference type="Pfam" id="PF15993">
    <property type="entry name" value="Fuseless"/>
    <property type="match status" value="1"/>
</dbReference>
<gene>
    <name evidence="3" type="primary">LOC108681231</name>
</gene>
<feature type="transmembrane region" description="Helical" evidence="1">
    <location>
        <begin position="126"/>
        <end position="146"/>
    </location>
</feature>
<dbReference type="KEGG" id="hazt:108681231"/>
<reference evidence="3" key="1">
    <citation type="submission" date="2025-08" db="UniProtKB">
        <authorList>
            <consortium name="RefSeq"/>
        </authorList>
    </citation>
    <scope>IDENTIFICATION</scope>
    <source>
        <tissue evidence="3">Whole organism</tissue>
    </source>
</reference>
<sequence length="436" mass="48174">MGGEDPDRCRKVLRALDAAVALFFVSPLVVAYWRGCWQLMDQLLFPENDRLSIFSSILIGILPHFMFCVFQDTFRNLCVANIANPVFLVVSRLYTIVFCFTCVNHWRGIWFLWDHLTGTSWQSGLLSLGLGFGLLIIANAVCNILAPPFVSLADKSEGFFDVPTLFNPESQPRRTSVWLWLVDCVFTVVVVDSLVVFVWRGGWVLLDAFLYPGKPAFSAIGSLTIGALASVAAFLTQALLAKVLLPLKKKWLKVAIEIFFYAFCFFAAVNVWRGVWKSLDHFLLPDNRYLSNWITAAAGQVVLLLCCCSNSILVRGAVPDVRETGKPGVVFAMSYITHLCRGCYKKDSLPEDLWQPTVPDGSGPVRTTSRKCNGGLKPELLNACDGTSAGYVSVSTTDVHPGATQVIANTHDSSSRLHSKREAYSLEALQSAQLLA</sequence>
<feature type="transmembrane region" description="Helical" evidence="1">
    <location>
        <begin position="12"/>
        <end position="33"/>
    </location>
</feature>
<dbReference type="GO" id="GO:0070073">
    <property type="term" value="P:clustering of voltage-gated calcium channels"/>
    <property type="evidence" value="ECO:0007669"/>
    <property type="project" value="TreeGrafter"/>
</dbReference>
<feature type="transmembrane region" description="Helical" evidence="1">
    <location>
        <begin position="177"/>
        <end position="199"/>
    </location>
</feature>
<keyword evidence="1" id="KW-1133">Transmembrane helix</keyword>
<dbReference type="RefSeq" id="XP_018025733.1">
    <property type="nucleotide sequence ID" value="XM_018170244.2"/>
</dbReference>
<feature type="transmembrane region" description="Helical" evidence="1">
    <location>
        <begin position="53"/>
        <end position="70"/>
    </location>
</feature>
<feature type="transmembrane region" description="Helical" evidence="1">
    <location>
        <begin position="82"/>
        <end position="106"/>
    </location>
</feature>
<proteinExistence type="predicted"/>
<dbReference type="OrthoDB" id="45313at2759"/>
<dbReference type="GO" id="GO:0042734">
    <property type="term" value="C:presynaptic membrane"/>
    <property type="evidence" value="ECO:0007669"/>
    <property type="project" value="TreeGrafter"/>
</dbReference>
<feature type="transmembrane region" description="Helical" evidence="1">
    <location>
        <begin position="219"/>
        <end position="240"/>
    </location>
</feature>
<feature type="transmembrane region" description="Helical" evidence="1">
    <location>
        <begin position="293"/>
        <end position="314"/>
    </location>
</feature>
<dbReference type="CTD" id="33765"/>
<evidence type="ECO:0000313" key="3">
    <source>
        <dbReference type="RefSeq" id="XP_018025733.1"/>
    </source>
</evidence>
<keyword evidence="1" id="KW-0472">Membrane</keyword>
<dbReference type="PANTHER" id="PTHR35270">
    <property type="entry name" value="FUSELESS, ISOFORM A"/>
    <property type="match status" value="1"/>
</dbReference>
<dbReference type="AlphaFoldDB" id="A0A8B7PHU2"/>
<name>A0A8B7PHU2_HYAAZ</name>
<dbReference type="InterPro" id="IPR032751">
    <property type="entry name" value="Fuseless"/>
</dbReference>
<protein>
    <submittedName>
        <fullName evidence="3">Uncharacterized protein LOC108681231</fullName>
    </submittedName>
</protein>
<keyword evidence="1" id="KW-0812">Transmembrane</keyword>
<accession>A0A8B7PHU2</accession>
<dbReference type="PANTHER" id="PTHR35270:SF2">
    <property type="entry name" value="FUSELESS, ISOFORM A"/>
    <property type="match status" value="1"/>
</dbReference>
<dbReference type="GO" id="GO:0007270">
    <property type="term" value="P:neuron-neuron synaptic transmission"/>
    <property type="evidence" value="ECO:0007669"/>
    <property type="project" value="TreeGrafter"/>
</dbReference>
<organism evidence="2 3">
    <name type="scientific">Hyalella azteca</name>
    <name type="common">Amphipod</name>
    <dbReference type="NCBI Taxonomy" id="294128"/>
    <lineage>
        <taxon>Eukaryota</taxon>
        <taxon>Metazoa</taxon>
        <taxon>Ecdysozoa</taxon>
        <taxon>Arthropoda</taxon>
        <taxon>Crustacea</taxon>
        <taxon>Multicrustacea</taxon>
        <taxon>Malacostraca</taxon>
        <taxon>Eumalacostraca</taxon>
        <taxon>Peracarida</taxon>
        <taxon>Amphipoda</taxon>
        <taxon>Senticaudata</taxon>
        <taxon>Talitrida</taxon>
        <taxon>Talitroidea</taxon>
        <taxon>Hyalellidae</taxon>
        <taxon>Hyalella</taxon>
    </lineage>
</organism>
<keyword evidence="2" id="KW-1185">Reference proteome</keyword>
<evidence type="ECO:0000313" key="2">
    <source>
        <dbReference type="Proteomes" id="UP000694843"/>
    </source>
</evidence>
<dbReference type="Proteomes" id="UP000694843">
    <property type="component" value="Unplaced"/>
</dbReference>
<dbReference type="GO" id="GO:0007274">
    <property type="term" value="P:neuromuscular synaptic transmission"/>
    <property type="evidence" value="ECO:0007669"/>
    <property type="project" value="TreeGrafter"/>
</dbReference>